<dbReference type="NCBIfam" id="TIGR04222">
    <property type="entry name" value="near_uncomplex"/>
    <property type="match status" value="1"/>
</dbReference>
<keyword evidence="1" id="KW-1133">Transmembrane helix</keyword>
<evidence type="ECO:0000256" key="1">
    <source>
        <dbReference type="SAM" id="Phobius"/>
    </source>
</evidence>
<proteinExistence type="predicted"/>
<dbReference type="InterPro" id="IPR026467">
    <property type="entry name" value="Ser/Gly_Cys_C_dom"/>
</dbReference>
<dbReference type="AlphaFoldDB" id="A0A5P2CYT5"/>
<dbReference type="Proteomes" id="UP000325211">
    <property type="component" value="Chromosome"/>
</dbReference>
<feature type="transmembrane region" description="Helical" evidence="1">
    <location>
        <begin position="156"/>
        <end position="176"/>
    </location>
</feature>
<reference evidence="2 3" key="1">
    <citation type="submission" date="2018-05" db="EMBL/GenBank/DDBJ databases">
        <title>Streptomyces venezuelae.</title>
        <authorList>
            <person name="Kim W."/>
            <person name="Lee N."/>
            <person name="Cho B.-K."/>
        </authorList>
    </citation>
    <scope>NUCLEOTIDE SEQUENCE [LARGE SCALE GENOMIC DNA]</scope>
    <source>
        <strain evidence="2 3">ATCC 21782</strain>
    </source>
</reference>
<feature type="transmembrane region" description="Helical" evidence="1">
    <location>
        <begin position="182"/>
        <end position="202"/>
    </location>
</feature>
<dbReference type="RefSeq" id="WP_150206740.1">
    <property type="nucleotide sequence ID" value="NZ_CP029190.1"/>
</dbReference>
<dbReference type="EMBL" id="CP029190">
    <property type="protein sequence ID" value="QES47623.1"/>
    <property type="molecule type" value="Genomic_DNA"/>
</dbReference>
<protein>
    <submittedName>
        <fullName evidence="2">TIGR04222 domain-containing membrane protein</fullName>
    </submittedName>
</protein>
<evidence type="ECO:0000313" key="2">
    <source>
        <dbReference type="EMBL" id="QES47623.1"/>
    </source>
</evidence>
<dbReference type="OrthoDB" id="3620552at2"/>
<accession>A0A5P2CYT5</accession>
<sequence length="266" mass="27343">MFWVLFLLVACAGVLAAGARLLRAVAEAADIPEADVPEADVPEADVPEAGVTLYEAAYLAGGPHRVAVLTLVSMERERRLLLAHTGWATVVDPVGRDPLERSVLGAFGPEGRSPVAAVRTAAARGEAVRRLGERLRAAGLALPEGVRAGFGHGLQAVRGAVLLVVAMATAAVTLDGGTTDTTLVLCWFGLPLLPALALLALARLDASRHSPWASPAGLRLLSGLRAGDRGPLTSVALHGVAAVGDPGLRAALSCGGRGILPRQRGR</sequence>
<name>A0A5P2CYT5_STRVZ</name>
<evidence type="ECO:0000313" key="3">
    <source>
        <dbReference type="Proteomes" id="UP000325211"/>
    </source>
</evidence>
<keyword evidence="1" id="KW-0812">Transmembrane</keyword>
<gene>
    <name evidence="2" type="ORF">DEJ50_07110</name>
</gene>
<keyword evidence="1" id="KW-0472">Membrane</keyword>
<organism evidence="2 3">
    <name type="scientific">Streptomyces venezuelae</name>
    <dbReference type="NCBI Taxonomy" id="54571"/>
    <lineage>
        <taxon>Bacteria</taxon>
        <taxon>Bacillati</taxon>
        <taxon>Actinomycetota</taxon>
        <taxon>Actinomycetes</taxon>
        <taxon>Kitasatosporales</taxon>
        <taxon>Streptomycetaceae</taxon>
        <taxon>Streptomyces</taxon>
    </lineage>
</organism>